<name>A0ABD3MZV7_9STRA</name>
<keyword evidence="1" id="KW-1133">Transmembrane helix</keyword>
<dbReference type="EMBL" id="JALLBG020000055">
    <property type="protein sequence ID" value="KAL3769411.1"/>
    <property type="molecule type" value="Genomic_DNA"/>
</dbReference>
<dbReference type="InterPro" id="IPR007657">
    <property type="entry name" value="Glycosyltransferase_61"/>
</dbReference>
<accession>A0ABD3MZV7</accession>
<evidence type="ECO:0000313" key="2">
    <source>
        <dbReference type="EMBL" id="KAL3769411.1"/>
    </source>
</evidence>
<protein>
    <submittedName>
        <fullName evidence="2">Uncharacterized protein</fullName>
    </submittedName>
</protein>
<evidence type="ECO:0000313" key="3">
    <source>
        <dbReference type="Proteomes" id="UP001530293"/>
    </source>
</evidence>
<keyword evidence="1" id="KW-0472">Membrane</keyword>
<dbReference type="PANTHER" id="PTHR20961">
    <property type="entry name" value="GLYCOSYLTRANSFERASE"/>
    <property type="match status" value="1"/>
</dbReference>
<organism evidence="2 3">
    <name type="scientific">Discostella pseudostelligera</name>
    <dbReference type="NCBI Taxonomy" id="259834"/>
    <lineage>
        <taxon>Eukaryota</taxon>
        <taxon>Sar</taxon>
        <taxon>Stramenopiles</taxon>
        <taxon>Ochrophyta</taxon>
        <taxon>Bacillariophyta</taxon>
        <taxon>Coscinodiscophyceae</taxon>
        <taxon>Thalassiosirophycidae</taxon>
        <taxon>Stephanodiscales</taxon>
        <taxon>Stephanodiscaceae</taxon>
        <taxon>Discostella</taxon>
    </lineage>
</organism>
<evidence type="ECO:0000256" key="1">
    <source>
        <dbReference type="SAM" id="Phobius"/>
    </source>
</evidence>
<dbReference type="Proteomes" id="UP001530293">
    <property type="component" value="Unassembled WGS sequence"/>
</dbReference>
<keyword evidence="3" id="KW-1185">Reference proteome</keyword>
<dbReference type="PANTHER" id="PTHR20961:SF140">
    <property type="entry name" value="GLYCOSYLTRANSFERASE"/>
    <property type="match status" value="1"/>
</dbReference>
<gene>
    <name evidence="2" type="ORF">ACHAWU_008820</name>
</gene>
<keyword evidence="1" id="KW-0812">Transmembrane</keyword>
<dbReference type="AlphaFoldDB" id="A0ABD3MZV7"/>
<comment type="caution">
    <text evidence="2">The sequence shown here is derived from an EMBL/GenBank/DDBJ whole genome shotgun (WGS) entry which is preliminary data.</text>
</comment>
<feature type="transmembrane region" description="Helical" evidence="1">
    <location>
        <begin position="21"/>
        <end position="41"/>
    </location>
</feature>
<sequence>MEKRARSAKVIGRRDASARRRGTNFLLCGVYTCCLFTIIRFPNLSPYILGSFPLAPTTPQQQQQQEDGGRLWEIVDTPNCFHLDNICSWKDGWFYDHGPHSTLDNTTHMNQPSAALILDKQLIAEHGWHDPGTLDIDFRIHLNISSTSHGQYDDNMCSYSSTPNHLVVQSFYNDMMGEFYARTIIGLQQLMRMYPPHSNDDIQTYIHFINKKWRIFEGHELFLSGLPNNNELDNFLSLMPRNDSCRCFRRLILCGYHGVDEHDETLDGQWKEYVNKTGDGQQNRYLISPTHGIEEKNASASKWQELRVELIDGISKRYNDLDQKIRGYQRQVLFDQGLLGGDIENSTRNVDEWKFVGLARRKYRRSWLNINDTLSMCNERFQQHHIVCLIVDVEDSESAEEQLIMHRSLDAFIGIHGAQLTQGILLPSHGLMLELLPYIPLNGWGGWTACTEAPTALGVIFENTDLNHFGYSLGTESCSSSCNLGFNVRDFNVSTEVIADFLSTFVLKAGKNSTMTCDDMKNETEERERFVLYNAFCQPSLSERAFINEHYYHARPRLEEDEEDKED</sequence>
<proteinExistence type="predicted"/>
<reference evidence="2 3" key="1">
    <citation type="submission" date="2024-10" db="EMBL/GenBank/DDBJ databases">
        <title>Updated reference genomes for cyclostephanoid diatoms.</title>
        <authorList>
            <person name="Roberts W.R."/>
            <person name="Alverson A.J."/>
        </authorList>
    </citation>
    <scope>NUCLEOTIDE SEQUENCE [LARGE SCALE GENOMIC DNA]</scope>
    <source>
        <strain evidence="2 3">AJA232-27</strain>
    </source>
</reference>